<dbReference type="OrthoDB" id="1057137at2759"/>
<dbReference type="InterPro" id="IPR039683">
    <property type="entry name" value="Lsm12-like"/>
</dbReference>
<evidence type="ECO:0000259" key="2">
    <source>
        <dbReference type="Pfam" id="PF09793"/>
    </source>
</evidence>
<accession>A0A1E4U1B3</accession>
<evidence type="ECO:0000256" key="1">
    <source>
        <dbReference type="SAM" id="MobiDB-lite"/>
    </source>
</evidence>
<feature type="domain" description="LSM12 anticodon-binding" evidence="2">
    <location>
        <begin position="157"/>
        <end position="215"/>
    </location>
</feature>
<name>A0A1E4U1B3_PACTA</name>
<evidence type="ECO:0000313" key="4">
    <source>
        <dbReference type="Proteomes" id="UP000094236"/>
    </source>
</evidence>
<sequence length="224" mass="24861">MSFNLSNCIGLKVKVVTTIDTSFQGTIYSYDPSSSLLILSLDEFSKTQLPDKFKLAHQQSVRSSAKNFKVLKCTFIKSIQVLNKKQSLKAINKNSSENTESLSTSSSPSLGPASSGDIVIPLSPASLQRNYGKSALDYTNYSNLNKILTGQLNKNNYKGVEIFKKLYKILPQGEVKFSKNDDITVFDTITIKYPYDKIENENCKDEDQLAYIKKIVSGVEVKGG</sequence>
<organism evidence="3 4">
    <name type="scientific">Pachysolen tannophilus NRRL Y-2460</name>
    <dbReference type="NCBI Taxonomy" id="669874"/>
    <lineage>
        <taxon>Eukaryota</taxon>
        <taxon>Fungi</taxon>
        <taxon>Dikarya</taxon>
        <taxon>Ascomycota</taxon>
        <taxon>Saccharomycotina</taxon>
        <taxon>Pichiomycetes</taxon>
        <taxon>Pachysolenaceae</taxon>
        <taxon>Pachysolen</taxon>
    </lineage>
</organism>
<proteinExistence type="predicted"/>
<dbReference type="STRING" id="669874.A0A1E4U1B3"/>
<dbReference type="AlphaFoldDB" id="A0A1E4U1B3"/>
<dbReference type="InterPro" id="IPR019181">
    <property type="entry name" value="LSM12_ABD"/>
</dbReference>
<feature type="region of interest" description="Disordered" evidence="1">
    <location>
        <begin position="95"/>
        <end position="115"/>
    </location>
</feature>
<keyword evidence="4" id="KW-1185">Reference proteome</keyword>
<dbReference type="EMBL" id="KV454011">
    <property type="protein sequence ID" value="ODV97790.1"/>
    <property type="molecule type" value="Genomic_DNA"/>
</dbReference>
<reference evidence="4" key="1">
    <citation type="submission" date="2016-05" db="EMBL/GenBank/DDBJ databases">
        <title>Comparative genomics of biotechnologically important yeasts.</title>
        <authorList>
            <consortium name="DOE Joint Genome Institute"/>
            <person name="Riley R."/>
            <person name="Haridas S."/>
            <person name="Wolfe K.H."/>
            <person name="Lopes M.R."/>
            <person name="Hittinger C.T."/>
            <person name="Goker M."/>
            <person name="Salamov A."/>
            <person name="Wisecaver J."/>
            <person name="Long T.M."/>
            <person name="Aerts A.L."/>
            <person name="Barry K."/>
            <person name="Choi C."/>
            <person name="Clum A."/>
            <person name="Coughlan A.Y."/>
            <person name="Deshpande S."/>
            <person name="Douglass A.P."/>
            <person name="Hanson S.J."/>
            <person name="Klenk H.-P."/>
            <person name="Labutti K."/>
            <person name="Lapidus A."/>
            <person name="Lindquist E."/>
            <person name="Lipzen A."/>
            <person name="Meier-Kolthoff J.P."/>
            <person name="Ohm R.A."/>
            <person name="Otillar R.P."/>
            <person name="Pangilinan J."/>
            <person name="Peng Y."/>
            <person name="Rokas A."/>
            <person name="Rosa C.A."/>
            <person name="Scheuner C."/>
            <person name="Sibirny A.A."/>
            <person name="Slot J.C."/>
            <person name="Stielow J.B."/>
            <person name="Sun H."/>
            <person name="Kurtzman C.P."/>
            <person name="Blackwell M."/>
            <person name="Grigoriev I.V."/>
            <person name="Jeffries T.W."/>
        </authorList>
    </citation>
    <scope>NUCLEOTIDE SEQUENCE [LARGE SCALE GENOMIC DNA]</scope>
    <source>
        <strain evidence="4">NRRL Y-2460</strain>
    </source>
</reference>
<dbReference type="PANTHER" id="PTHR13542">
    <property type="entry name" value="LSM12 HOMOLOG"/>
    <property type="match status" value="1"/>
</dbReference>
<protein>
    <recommendedName>
        <fullName evidence="2">LSM12 anticodon-binding domain-containing protein</fullName>
    </recommendedName>
</protein>
<dbReference type="Proteomes" id="UP000094236">
    <property type="component" value="Unassembled WGS sequence"/>
</dbReference>
<gene>
    <name evidence="3" type="ORF">PACTADRAFT_47641</name>
</gene>
<evidence type="ECO:0000313" key="3">
    <source>
        <dbReference type="EMBL" id="ODV97790.1"/>
    </source>
</evidence>
<dbReference type="Pfam" id="PF09793">
    <property type="entry name" value="AD"/>
    <property type="match status" value="1"/>
</dbReference>